<evidence type="ECO:0000313" key="6">
    <source>
        <dbReference type="EMBL" id="ESZ96781.1"/>
    </source>
</evidence>
<keyword evidence="7" id="KW-1185">Reference proteome</keyword>
<dbReference type="EMBL" id="AYSA01000124">
    <property type="protein sequence ID" value="ESZ96781.1"/>
    <property type="molecule type" value="Genomic_DNA"/>
</dbReference>
<protein>
    <recommendedName>
        <fullName evidence="5">Carboxylic ester hydrolase</fullName>
        <ecNumber evidence="5">3.1.1.-</ecNumber>
    </recommendedName>
</protein>
<evidence type="ECO:0000313" key="7">
    <source>
        <dbReference type="Proteomes" id="UP000019487"/>
    </source>
</evidence>
<dbReference type="EC" id="3.1.1.-" evidence="5"/>
<keyword evidence="3 5" id="KW-0378">Hydrolase</keyword>
<reference evidence="6 7" key="1">
    <citation type="journal article" date="2014" name="Genome Announc.">
        <title>Draft genome sequence of Sclerotinia borealis, a psychrophilic plant pathogenic fungus.</title>
        <authorList>
            <person name="Mardanov A.V."/>
            <person name="Beletsky A.V."/>
            <person name="Kadnikov V.V."/>
            <person name="Ignatov A.N."/>
            <person name="Ravin N.V."/>
        </authorList>
    </citation>
    <scope>NUCLEOTIDE SEQUENCE [LARGE SCALE GENOMIC DNA]</scope>
    <source>
        <strain evidence="7">F-4157</strain>
    </source>
</reference>
<dbReference type="PANTHER" id="PTHR33938">
    <property type="entry name" value="FERULOYL ESTERASE B-RELATED"/>
    <property type="match status" value="1"/>
</dbReference>
<accession>W9CLR8</accession>
<comment type="caution">
    <text evidence="6">The sequence shown here is derived from an EMBL/GenBank/DDBJ whole genome shotgun (WGS) entry which is preliminary data.</text>
</comment>
<comment type="similarity">
    <text evidence="5">Belongs to the tannase family.</text>
</comment>
<evidence type="ECO:0000256" key="4">
    <source>
        <dbReference type="ARBA" id="ARBA00023157"/>
    </source>
</evidence>
<keyword evidence="2" id="KW-0732">Signal</keyword>
<evidence type="ECO:0000256" key="5">
    <source>
        <dbReference type="RuleBase" id="RU361238"/>
    </source>
</evidence>
<keyword evidence="1" id="KW-0719">Serine esterase</keyword>
<dbReference type="InterPro" id="IPR011118">
    <property type="entry name" value="Tannase/feruloyl_esterase"/>
</dbReference>
<name>W9CLR8_SCLBF</name>
<dbReference type="Proteomes" id="UP000019487">
    <property type="component" value="Unassembled WGS sequence"/>
</dbReference>
<organism evidence="6 7">
    <name type="scientific">Sclerotinia borealis (strain F-4128)</name>
    <dbReference type="NCBI Taxonomy" id="1432307"/>
    <lineage>
        <taxon>Eukaryota</taxon>
        <taxon>Fungi</taxon>
        <taxon>Dikarya</taxon>
        <taxon>Ascomycota</taxon>
        <taxon>Pezizomycotina</taxon>
        <taxon>Leotiomycetes</taxon>
        <taxon>Helotiales</taxon>
        <taxon>Sclerotiniaceae</taxon>
        <taxon>Sclerotinia</taxon>
    </lineage>
</organism>
<evidence type="ECO:0000256" key="2">
    <source>
        <dbReference type="ARBA" id="ARBA00022729"/>
    </source>
</evidence>
<dbReference type="PANTHER" id="PTHR33938:SF16">
    <property type="entry name" value="CARBOXYLIC ESTER HYDROLASE"/>
    <property type="match status" value="1"/>
</dbReference>
<dbReference type="OrthoDB" id="3039123at2759"/>
<evidence type="ECO:0000256" key="3">
    <source>
        <dbReference type="ARBA" id="ARBA00022801"/>
    </source>
</evidence>
<proteinExistence type="inferred from homology"/>
<sequence length="223" mass="24229">MPSIIGTPYYCAVEKYTSLGLGFGKRRASGSETSSTPAQNGTVSAEAVDVAQTILGVEFSDAQTSYDNATGAWGLDIAGAGGEWVARFIELNDATNLDTLDGVTYDTLVQWMTEGMTLYYHSLQTTISDLTTIMSFNESSAALSEWYKFYLVPGAAHCATNPLEPNTPFPQTNLTVMVYWVENGNAPVTLNATVLNRDYKGDNGQICAWPLRPMWTGNETLEC</sequence>
<evidence type="ECO:0000256" key="1">
    <source>
        <dbReference type="ARBA" id="ARBA00022487"/>
    </source>
</evidence>
<keyword evidence="4" id="KW-1015">Disulfide bond</keyword>
<dbReference type="HOGENOM" id="CLU_014819_2_0_1"/>
<dbReference type="GO" id="GO:0052689">
    <property type="term" value="F:carboxylic ester hydrolase activity"/>
    <property type="evidence" value="ECO:0007669"/>
    <property type="project" value="UniProtKB-KW"/>
</dbReference>
<dbReference type="Pfam" id="PF07519">
    <property type="entry name" value="Tannase"/>
    <property type="match status" value="1"/>
</dbReference>
<dbReference type="AlphaFoldDB" id="W9CLR8"/>
<gene>
    <name evidence="6" type="ORF">SBOR_2851</name>
</gene>